<dbReference type="InterPro" id="IPR002125">
    <property type="entry name" value="CMP_dCMP_dom"/>
</dbReference>
<name>A0A8T1YI07_ARASU</name>
<feature type="domain" description="CMP/dCMP-type deaminase" evidence="2">
    <location>
        <begin position="20"/>
        <end position="167"/>
    </location>
</feature>
<dbReference type="Pfam" id="PF08211">
    <property type="entry name" value="dCMP_cyt_deam_2"/>
    <property type="match status" value="2"/>
</dbReference>
<gene>
    <name evidence="3" type="ORF">ISN44_As12g011550</name>
</gene>
<dbReference type="AlphaFoldDB" id="A0A8T1YI07"/>
<evidence type="ECO:0000259" key="2">
    <source>
        <dbReference type="PROSITE" id="PS51747"/>
    </source>
</evidence>
<comment type="similarity">
    <text evidence="1">Belongs to the cytidine and deoxycytidylate deaminase family.</text>
</comment>
<organism evidence="3 4">
    <name type="scientific">Arabidopsis suecica</name>
    <name type="common">Swedish thale-cress</name>
    <name type="synonym">Cardaminopsis suecica</name>
    <dbReference type="NCBI Taxonomy" id="45249"/>
    <lineage>
        <taxon>Eukaryota</taxon>
        <taxon>Viridiplantae</taxon>
        <taxon>Streptophyta</taxon>
        <taxon>Embryophyta</taxon>
        <taxon>Tracheophyta</taxon>
        <taxon>Spermatophyta</taxon>
        <taxon>Magnoliopsida</taxon>
        <taxon>eudicotyledons</taxon>
        <taxon>Gunneridae</taxon>
        <taxon>Pentapetalae</taxon>
        <taxon>rosids</taxon>
        <taxon>malvids</taxon>
        <taxon>Brassicales</taxon>
        <taxon>Brassicaceae</taxon>
        <taxon>Camelineae</taxon>
        <taxon>Arabidopsis</taxon>
    </lineage>
</organism>
<feature type="domain" description="CMP/dCMP-type deaminase" evidence="2">
    <location>
        <begin position="214"/>
        <end position="351"/>
    </location>
</feature>
<dbReference type="EMBL" id="JAEFBJ010000012">
    <property type="protein sequence ID" value="KAG7545716.1"/>
    <property type="molecule type" value="Genomic_DNA"/>
</dbReference>
<protein>
    <submittedName>
        <fullName evidence="3">Cytidine and deoxycytidylate deaminase domain</fullName>
    </submittedName>
</protein>
<dbReference type="PROSITE" id="PS51747">
    <property type="entry name" value="CYT_DCMP_DEAMINASES_2"/>
    <property type="match status" value="2"/>
</dbReference>
<evidence type="ECO:0000313" key="4">
    <source>
        <dbReference type="Proteomes" id="UP000694251"/>
    </source>
</evidence>
<accession>A0A8T1YI07</accession>
<dbReference type="Proteomes" id="UP000694251">
    <property type="component" value="Chromosome 12"/>
</dbReference>
<dbReference type="InterPro" id="IPR013171">
    <property type="entry name" value="Cyd/dCyd_deaminase_Zn-bd"/>
</dbReference>
<evidence type="ECO:0000313" key="3">
    <source>
        <dbReference type="EMBL" id="KAG7545716.1"/>
    </source>
</evidence>
<keyword evidence="4" id="KW-1185">Reference proteome</keyword>
<evidence type="ECO:0000256" key="1">
    <source>
        <dbReference type="ARBA" id="ARBA00006576"/>
    </source>
</evidence>
<dbReference type="OrthoDB" id="414540at2759"/>
<dbReference type="PIRSF" id="PIRSF006334">
    <property type="entry name" value="Cdd_plus_pseudo"/>
    <property type="match status" value="1"/>
</dbReference>
<sequence>MALPLSSILAPNETEFSGDFTAETIMPLINRALPLARTLNPQLPRVAVGRGSSGRTFLGVNVDLRGLPLHYSIHAEQFLVVNLALHNERKLNCLARPGQKTRTRYPNRYPDRKNRVGAGLCLAISAGGTFFYAPCGHCCHFLQEIRDASNTQLLITDPLFRQNSMPLSTFLPQKYFSVYNEVPEYFARLLDHNRSNGLTLIDPNPIREICVNSDSCNHLKCRALNAANRSYAPYSNCPSGVALMDHQGKVYSGWYMESVAYNPSLGTVQNYKESAALYKFAQLGPVQAALVDFVTNGGGHEFDKIVQAVMVEKRVAMFSQVARARKILKKIAHSSCVFKVLHCPEPVKSSE</sequence>
<proteinExistence type="inferred from homology"/>
<dbReference type="PANTHER" id="PTHR11644:SF28">
    <property type="entry name" value="CYTIDINE DEAMINASE 8-RELATED"/>
    <property type="match status" value="1"/>
</dbReference>
<reference evidence="3 4" key="1">
    <citation type="submission" date="2020-12" db="EMBL/GenBank/DDBJ databases">
        <title>Concerted genomic and epigenomic changes stabilize Arabidopsis allopolyploids.</title>
        <authorList>
            <person name="Chen Z."/>
        </authorList>
    </citation>
    <scope>NUCLEOTIDE SEQUENCE [LARGE SCALE GENOMIC DNA]</scope>
    <source>
        <strain evidence="3">As9502</strain>
        <tissue evidence="3">Leaf</tissue>
    </source>
</reference>
<comment type="caution">
    <text evidence="3">The sequence shown here is derived from an EMBL/GenBank/DDBJ whole genome shotgun (WGS) entry which is preliminary data.</text>
</comment>
<dbReference type="GO" id="GO:0008270">
    <property type="term" value="F:zinc ion binding"/>
    <property type="evidence" value="ECO:0007669"/>
    <property type="project" value="InterPro"/>
</dbReference>
<dbReference type="InterPro" id="IPR050202">
    <property type="entry name" value="Cyt/Deoxycyt_deaminase"/>
</dbReference>
<dbReference type="GO" id="GO:0005829">
    <property type="term" value="C:cytosol"/>
    <property type="evidence" value="ECO:0007669"/>
    <property type="project" value="TreeGrafter"/>
</dbReference>
<dbReference type="GO" id="GO:0004126">
    <property type="term" value="F:cytidine deaminase activity"/>
    <property type="evidence" value="ECO:0007669"/>
    <property type="project" value="InterPro"/>
</dbReference>
<dbReference type="CDD" id="cd01283">
    <property type="entry name" value="cytidine_deaminase"/>
    <property type="match status" value="2"/>
</dbReference>
<dbReference type="PANTHER" id="PTHR11644">
    <property type="entry name" value="CYTIDINE DEAMINASE"/>
    <property type="match status" value="1"/>
</dbReference>